<reference evidence="3" key="1">
    <citation type="journal article" date="2019" name="Plant J.">
        <title>Chlorella vulgaris genome assembly and annotation reveals the molecular basis for metabolic acclimation to high light conditions.</title>
        <authorList>
            <person name="Cecchin M."/>
            <person name="Marcolungo L."/>
            <person name="Rossato M."/>
            <person name="Girolomoni L."/>
            <person name="Cosentino E."/>
            <person name="Cuine S."/>
            <person name="Li-Beisson Y."/>
            <person name="Delledonne M."/>
            <person name="Ballottari M."/>
        </authorList>
    </citation>
    <scope>NUCLEOTIDE SEQUENCE</scope>
    <source>
        <strain evidence="3">211/11P</strain>
    </source>
</reference>
<proteinExistence type="predicted"/>
<feature type="compositionally biased region" description="Low complexity" evidence="1">
    <location>
        <begin position="468"/>
        <end position="480"/>
    </location>
</feature>
<protein>
    <submittedName>
        <fullName evidence="3">Uncharacterized protein</fullName>
    </submittedName>
</protein>
<keyword evidence="2" id="KW-0812">Transmembrane</keyword>
<organism evidence="3 4">
    <name type="scientific">Chlorella vulgaris</name>
    <name type="common">Green alga</name>
    <dbReference type="NCBI Taxonomy" id="3077"/>
    <lineage>
        <taxon>Eukaryota</taxon>
        <taxon>Viridiplantae</taxon>
        <taxon>Chlorophyta</taxon>
        <taxon>core chlorophytes</taxon>
        <taxon>Trebouxiophyceae</taxon>
        <taxon>Chlorellales</taxon>
        <taxon>Chlorellaceae</taxon>
        <taxon>Chlorella clade</taxon>
        <taxon>Chlorella</taxon>
    </lineage>
</organism>
<sequence>MTPTPRRSISLGSPSFKRGVGGIGSEGRTMSGLPVSDLFVLTNDPLLQKRVMKADTGNTGRISRRDIIAAFQSEATAKKQLKWGLIIGGVLLAFCLLMLAANAALTYVVVSMSKETSVQTSGVMTVKDSSTVVGTGQAAEMADLLFAYHTPSEQSDTLLSLKSLMITSDSGAVSVYQVLSSNLVPGQRLEFIVVAPTRTAADSLKYSGQPAAEMVRIVISEAGVYEVRGTQATANRRKLLATPVGTLSGAYAGSITGQLASTASMACGSGGASCSAAANSIGCPSVPTCGADGKFYLAVCKANQAGTTVKCTSCGYDNASCARAVATRPAGMPSNLAWDIPGTTAPSLGAGAVGGGNSGNGNGRPAGMPGNIAWDGPEYVRNNPPAATPGSGTVEGAGNGGQPAARPSPPPPKPRPAPAKKSPPPPKPRPAPAKKSPPPPKPRPPPPKKSPPPAKKSPPPPAVKKKGAPPIKGSPAAAKAKPPPPKKAVRQQG</sequence>
<dbReference type="AlphaFoldDB" id="A0A9D4YVG9"/>
<reference evidence="3" key="2">
    <citation type="submission" date="2020-11" db="EMBL/GenBank/DDBJ databases">
        <authorList>
            <person name="Cecchin M."/>
            <person name="Marcolungo L."/>
            <person name="Rossato M."/>
            <person name="Girolomoni L."/>
            <person name="Cosentino E."/>
            <person name="Cuine S."/>
            <person name="Li-Beisson Y."/>
            <person name="Delledonne M."/>
            <person name="Ballottari M."/>
        </authorList>
    </citation>
    <scope>NUCLEOTIDE SEQUENCE</scope>
    <source>
        <strain evidence="3">211/11P</strain>
        <tissue evidence="3">Whole cell</tissue>
    </source>
</reference>
<dbReference type="Proteomes" id="UP001055712">
    <property type="component" value="Unassembled WGS sequence"/>
</dbReference>
<feature type="compositionally biased region" description="Pro residues" evidence="1">
    <location>
        <begin position="406"/>
        <end position="462"/>
    </location>
</feature>
<evidence type="ECO:0000256" key="1">
    <source>
        <dbReference type="SAM" id="MobiDB-lite"/>
    </source>
</evidence>
<comment type="caution">
    <text evidence="3">The sequence shown here is derived from an EMBL/GenBank/DDBJ whole genome shotgun (WGS) entry which is preliminary data.</text>
</comment>
<feature type="compositionally biased region" description="Gly residues" evidence="1">
    <location>
        <begin position="351"/>
        <end position="364"/>
    </location>
</feature>
<evidence type="ECO:0000313" key="4">
    <source>
        <dbReference type="Proteomes" id="UP001055712"/>
    </source>
</evidence>
<accession>A0A9D4YVG9</accession>
<keyword evidence="4" id="KW-1185">Reference proteome</keyword>
<dbReference type="OrthoDB" id="10536028at2759"/>
<evidence type="ECO:0000256" key="2">
    <source>
        <dbReference type="SAM" id="Phobius"/>
    </source>
</evidence>
<name>A0A9D4YVG9_CHLVU</name>
<keyword evidence="2" id="KW-0472">Membrane</keyword>
<feature type="region of interest" description="Disordered" evidence="1">
    <location>
        <begin position="349"/>
        <end position="493"/>
    </location>
</feature>
<feature type="transmembrane region" description="Helical" evidence="2">
    <location>
        <begin position="83"/>
        <end position="110"/>
    </location>
</feature>
<dbReference type="PRINTS" id="PR01217">
    <property type="entry name" value="PRICHEXTENSN"/>
</dbReference>
<keyword evidence="2" id="KW-1133">Transmembrane helix</keyword>
<gene>
    <name evidence="3" type="ORF">D9Q98_007298</name>
</gene>
<evidence type="ECO:0000313" key="3">
    <source>
        <dbReference type="EMBL" id="KAI3428473.1"/>
    </source>
</evidence>
<dbReference type="EMBL" id="SIDB01000009">
    <property type="protein sequence ID" value="KAI3428473.1"/>
    <property type="molecule type" value="Genomic_DNA"/>
</dbReference>